<accession>A0A9D2TQL1</accession>
<dbReference type="EMBL" id="DWVP01000023">
    <property type="protein sequence ID" value="HJC85873.1"/>
    <property type="molecule type" value="Genomic_DNA"/>
</dbReference>
<keyword evidence="1" id="KW-1003">Cell membrane</keyword>
<dbReference type="Pfam" id="PF14041">
    <property type="entry name" value="Lipoprotein_21"/>
    <property type="match status" value="1"/>
</dbReference>
<sequence length="73" mass="7966">MQVRALWRSVERLDDATVRVNYAFYGDQPAAANENVPGSATFHWNGDEVEVSGNSLPVELNDTAETLDLTALG</sequence>
<evidence type="ECO:0000256" key="5">
    <source>
        <dbReference type="ARBA" id="ARBA00023288"/>
    </source>
</evidence>
<evidence type="ECO:0000256" key="3">
    <source>
        <dbReference type="ARBA" id="ARBA00023136"/>
    </source>
</evidence>
<proteinExistence type="predicted"/>
<evidence type="ECO:0000256" key="1">
    <source>
        <dbReference type="ARBA" id="ARBA00022475"/>
    </source>
</evidence>
<dbReference type="InterPro" id="IPR025971">
    <property type="entry name" value="LppP/LprE"/>
</dbReference>
<reference evidence="6" key="2">
    <citation type="submission" date="2021-04" db="EMBL/GenBank/DDBJ databases">
        <authorList>
            <person name="Gilroy R."/>
        </authorList>
    </citation>
    <scope>NUCLEOTIDE SEQUENCE</scope>
    <source>
        <strain evidence="6">ChiHjej13B12-4958</strain>
    </source>
</reference>
<keyword evidence="4" id="KW-0564">Palmitate</keyword>
<dbReference type="Proteomes" id="UP000823858">
    <property type="component" value="Unassembled WGS sequence"/>
</dbReference>
<reference evidence="6" key="1">
    <citation type="journal article" date="2021" name="PeerJ">
        <title>Extensive microbial diversity within the chicken gut microbiome revealed by metagenomics and culture.</title>
        <authorList>
            <person name="Gilroy R."/>
            <person name="Ravi A."/>
            <person name="Getino M."/>
            <person name="Pursley I."/>
            <person name="Horton D.L."/>
            <person name="Alikhan N.F."/>
            <person name="Baker D."/>
            <person name="Gharbi K."/>
            <person name="Hall N."/>
            <person name="Watson M."/>
            <person name="Adriaenssens E.M."/>
            <person name="Foster-Nyarko E."/>
            <person name="Jarju S."/>
            <person name="Secka A."/>
            <person name="Antonio M."/>
            <person name="Oren A."/>
            <person name="Chaudhuri R.R."/>
            <person name="La Ragione R."/>
            <person name="Hildebrand F."/>
            <person name="Pallen M.J."/>
        </authorList>
    </citation>
    <scope>NUCLEOTIDE SEQUENCE</scope>
    <source>
        <strain evidence="6">ChiHjej13B12-4958</strain>
    </source>
</reference>
<protein>
    <submittedName>
        <fullName evidence="6">LppP/LprE family lipoprotein</fullName>
    </submittedName>
</protein>
<evidence type="ECO:0000313" key="7">
    <source>
        <dbReference type="Proteomes" id="UP000823858"/>
    </source>
</evidence>
<keyword evidence="3" id="KW-0472">Membrane</keyword>
<keyword evidence="2" id="KW-0732">Signal</keyword>
<evidence type="ECO:0000256" key="2">
    <source>
        <dbReference type="ARBA" id="ARBA00022729"/>
    </source>
</evidence>
<gene>
    <name evidence="6" type="ORF">H9751_10100</name>
</gene>
<name>A0A9D2TQL1_9CORY</name>
<keyword evidence="5 6" id="KW-0449">Lipoprotein</keyword>
<comment type="caution">
    <text evidence="6">The sequence shown here is derived from an EMBL/GenBank/DDBJ whole genome shotgun (WGS) entry which is preliminary data.</text>
</comment>
<dbReference type="AlphaFoldDB" id="A0A9D2TQL1"/>
<organism evidence="6 7">
    <name type="scientific">Candidatus Corynebacterium faecigallinarum</name>
    <dbReference type="NCBI Taxonomy" id="2838528"/>
    <lineage>
        <taxon>Bacteria</taxon>
        <taxon>Bacillati</taxon>
        <taxon>Actinomycetota</taxon>
        <taxon>Actinomycetes</taxon>
        <taxon>Mycobacteriales</taxon>
        <taxon>Corynebacteriaceae</taxon>
        <taxon>Corynebacterium</taxon>
    </lineage>
</organism>
<evidence type="ECO:0000256" key="4">
    <source>
        <dbReference type="ARBA" id="ARBA00023139"/>
    </source>
</evidence>
<evidence type="ECO:0000313" key="6">
    <source>
        <dbReference type="EMBL" id="HJC85873.1"/>
    </source>
</evidence>